<keyword evidence="3" id="KW-0675">Receptor</keyword>
<dbReference type="AlphaFoldDB" id="A0A0H2MGQ0"/>
<keyword evidence="2" id="KW-0732">Signal</keyword>
<dbReference type="Gene3D" id="3.40.190.10">
    <property type="entry name" value="Periplasmic binding protein-like II"/>
    <property type="match status" value="1"/>
</dbReference>
<comment type="caution">
    <text evidence="3">The sequence shown here is derived from an EMBL/GenBank/DDBJ whole genome shotgun (WGS) entry which is preliminary data.</text>
</comment>
<keyword evidence="4" id="KW-1185">Reference proteome</keyword>
<dbReference type="RefSeq" id="WP_047785125.1">
    <property type="nucleotide sequence ID" value="NZ_JZWI01000014.1"/>
</dbReference>
<reference evidence="3 4" key="1">
    <citation type="submission" date="2015-03" db="EMBL/GenBank/DDBJ databases">
        <title>Genome sequence of Variovorax paradoxus TBEA6.</title>
        <authorList>
            <person name="Poehlein A."/>
            <person name="Schuldes J."/>
            <person name="Wuebbeler J.H."/>
            <person name="Hiessl S."/>
            <person name="Steinbuechel A."/>
            <person name="Daniel R."/>
        </authorList>
    </citation>
    <scope>NUCLEOTIDE SEQUENCE [LARGE SCALE GENOMIC DNA]</scope>
    <source>
        <strain evidence="3 4">TBEA6</strain>
    </source>
</reference>
<feature type="chain" id="PRO_5002597057" evidence="2">
    <location>
        <begin position="28"/>
        <end position="326"/>
    </location>
</feature>
<dbReference type="Gene3D" id="3.40.190.150">
    <property type="entry name" value="Bordetella uptake gene, domain 1"/>
    <property type="match status" value="1"/>
</dbReference>
<dbReference type="InterPro" id="IPR042100">
    <property type="entry name" value="Bug_dom1"/>
</dbReference>
<sequence length="326" mass="34329">MPSICRRDFVASAFLMAAGLGSGRAFASGFPSRPIRLIVPYGPGGGSDFVARLIAQKLTETAGWNVVVDNKAGASGLIGTDAAAKSAADGYTLFLADAAHATNAAVQPKLPFDPIKDFSPLTLVGSSPQLLVAHPSLPANSLRELLALPRARVREYGVGTPGQGSVPHLLYETLKRKTGMELVHVPYKGGSAALTDAVGGQVAMVINSVPACMPHIEAKRLKVLAIASATRHPKLPDVQTFSESVPGMVGGAWYGVMAPARVPADLLQQLNAAIDKVLDLPDVKARLESSFVDSMPRGPQAFSKYLNEEIVRWKSVVKETGVTINS</sequence>
<proteinExistence type="inferred from homology"/>
<dbReference type="PANTHER" id="PTHR42928">
    <property type="entry name" value="TRICARBOXYLATE-BINDING PROTEIN"/>
    <property type="match status" value="1"/>
</dbReference>
<dbReference type="PIRSF" id="PIRSF017082">
    <property type="entry name" value="YflP"/>
    <property type="match status" value="1"/>
</dbReference>
<dbReference type="CDD" id="cd13578">
    <property type="entry name" value="PBP2_Bug27"/>
    <property type="match status" value="1"/>
</dbReference>
<comment type="similarity">
    <text evidence="1">Belongs to the UPF0065 (bug) family.</text>
</comment>
<name>A0A0H2MGQ0_VARPD</name>
<dbReference type="PATRIC" id="fig|34073.19.peg.3103"/>
<dbReference type="Proteomes" id="UP000035170">
    <property type="component" value="Unassembled WGS sequence"/>
</dbReference>
<evidence type="ECO:0000256" key="2">
    <source>
        <dbReference type="SAM" id="SignalP"/>
    </source>
</evidence>
<dbReference type="Pfam" id="PF03401">
    <property type="entry name" value="TctC"/>
    <property type="match status" value="1"/>
</dbReference>
<dbReference type="InterPro" id="IPR005064">
    <property type="entry name" value="BUG"/>
</dbReference>
<evidence type="ECO:0000313" key="4">
    <source>
        <dbReference type="Proteomes" id="UP000035170"/>
    </source>
</evidence>
<evidence type="ECO:0000256" key="1">
    <source>
        <dbReference type="ARBA" id="ARBA00006987"/>
    </source>
</evidence>
<dbReference type="EMBL" id="JZWI01000014">
    <property type="protein sequence ID" value="KLN55985.1"/>
    <property type="molecule type" value="Genomic_DNA"/>
</dbReference>
<feature type="signal peptide" evidence="2">
    <location>
        <begin position="1"/>
        <end position="27"/>
    </location>
</feature>
<dbReference type="SUPFAM" id="SSF53850">
    <property type="entry name" value="Periplasmic binding protein-like II"/>
    <property type="match status" value="1"/>
</dbReference>
<protein>
    <submittedName>
        <fullName evidence="3">Tripartite tricarboxylate transporter family receptor</fullName>
    </submittedName>
</protein>
<organism evidence="3 4">
    <name type="scientific">Variovorax paradoxus</name>
    <dbReference type="NCBI Taxonomy" id="34073"/>
    <lineage>
        <taxon>Bacteria</taxon>
        <taxon>Pseudomonadati</taxon>
        <taxon>Pseudomonadota</taxon>
        <taxon>Betaproteobacteria</taxon>
        <taxon>Burkholderiales</taxon>
        <taxon>Comamonadaceae</taxon>
        <taxon>Variovorax</taxon>
    </lineage>
</organism>
<gene>
    <name evidence="3" type="ORF">VPARA_30210</name>
</gene>
<dbReference type="PANTHER" id="PTHR42928:SF5">
    <property type="entry name" value="BLR1237 PROTEIN"/>
    <property type="match status" value="1"/>
</dbReference>
<evidence type="ECO:0000313" key="3">
    <source>
        <dbReference type="EMBL" id="KLN55985.1"/>
    </source>
</evidence>
<accession>A0A0H2MGQ0</accession>